<dbReference type="GO" id="GO:0016020">
    <property type="term" value="C:membrane"/>
    <property type="evidence" value="ECO:0007669"/>
    <property type="project" value="UniProtKB-SubCell"/>
</dbReference>
<evidence type="ECO:0000256" key="5">
    <source>
        <dbReference type="ARBA" id="ARBA00022989"/>
    </source>
</evidence>
<evidence type="ECO:0000256" key="3">
    <source>
        <dbReference type="ARBA" id="ARBA00022692"/>
    </source>
</evidence>
<evidence type="ECO:0000256" key="7">
    <source>
        <dbReference type="SAM" id="MobiDB-lite"/>
    </source>
</evidence>
<sequence>MGTTNQFKDQSISFTKRLVPWTLYALLPIVLLRLYFYPLPFPASPEPELPHSTPNTIISHTSSSPPPPPPPPEKEKAQEIPCDYFSGKWIRDRRGPLYNGTTCDTIKENQNCIKHGRPDSGYLYWRWKPSECNLPRFEPNIFLKLVENKHVAFVGDSMARNQLESLLCMLASASPPNLVYRNGEDNKFRRWHFASHNASVSVYWSPFLVQGVEKSNSGPNHNKLYLDHVDERWARDMDQMDLIVLSIGHWFCILRFTMREVQF</sequence>
<protein>
    <submittedName>
        <fullName evidence="11">Uncharacterized protein</fullName>
    </submittedName>
</protein>
<evidence type="ECO:0000256" key="8">
    <source>
        <dbReference type="SAM" id="Phobius"/>
    </source>
</evidence>
<evidence type="ECO:0000256" key="1">
    <source>
        <dbReference type="ARBA" id="ARBA00004167"/>
    </source>
</evidence>
<comment type="subcellular location">
    <subcellularLocation>
        <location evidence="1">Membrane</location>
        <topology evidence="1">Single-pass membrane protein</topology>
    </subcellularLocation>
</comment>
<feature type="transmembrane region" description="Helical" evidence="8">
    <location>
        <begin position="21"/>
        <end position="39"/>
    </location>
</feature>
<keyword evidence="4" id="KW-0735">Signal-anchor</keyword>
<accession>I3SQ93</accession>
<dbReference type="EMBL" id="BT142641">
    <property type="protein sequence ID" value="AFK42435.1"/>
    <property type="molecule type" value="mRNA"/>
</dbReference>
<dbReference type="PANTHER" id="PTHR32285">
    <property type="entry name" value="PROTEIN TRICHOME BIREFRINGENCE-LIKE 9-RELATED"/>
    <property type="match status" value="1"/>
</dbReference>
<keyword evidence="3 8" id="KW-0812">Transmembrane</keyword>
<comment type="similarity">
    <text evidence="2">Belongs to the PC-esterase family. TBL subfamily.</text>
</comment>
<organism evidence="11">
    <name type="scientific">Lotus japonicus</name>
    <name type="common">Lotus corniculatus var. japonicus</name>
    <dbReference type="NCBI Taxonomy" id="34305"/>
    <lineage>
        <taxon>Eukaryota</taxon>
        <taxon>Viridiplantae</taxon>
        <taxon>Streptophyta</taxon>
        <taxon>Embryophyta</taxon>
        <taxon>Tracheophyta</taxon>
        <taxon>Spermatophyta</taxon>
        <taxon>Magnoliopsida</taxon>
        <taxon>eudicotyledons</taxon>
        <taxon>Gunneridae</taxon>
        <taxon>Pentapetalae</taxon>
        <taxon>rosids</taxon>
        <taxon>fabids</taxon>
        <taxon>Fabales</taxon>
        <taxon>Fabaceae</taxon>
        <taxon>Papilionoideae</taxon>
        <taxon>50 kb inversion clade</taxon>
        <taxon>NPAAA clade</taxon>
        <taxon>Hologalegina</taxon>
        <taxon>robinioid clade</taxon>
        <taxon>Loteae</taxon>
        <taxon>Lotus</taxon>
    </lineage>
</organism>
<dbReference type="InterPro" id="IPR025846">
    <property type="entry name" value="TBL_N"/>
</dbReference>
<feature type="compositionally biased region" description="Polar residues" evidence="7">
    <location>
        <begin position="52"/>
        <end position="61"/>
    </location>
</feature>
<feature type="region of interest" description="Disordered" evidence="7">
    <location>
        <begin position="48"/>
        <end position="77"/>
    </location>
</feature>
<reference evidence="11" key="1">
    <citation type="submission" date="2012-05" db="EMBL/GenBank/DDBJ databases">
        <authorList>
            <person name="Krishnakumar V."/>
            <person name="Cheung F."/>
            <person name="Xiao Y."/>
            <person name="Chan A."/>
            <person name="Moskal W.A."/>
            <person name="Town C.D."/>
        </authorList>
    </citation>
    <scope>NUCLEOTIDE SEQUENCE</scope>
</reference>
<feature type="domain" description="Trichome birefringence-like N-terminal" evidence="10">
    <location>
        <begin position="82"/>
        <end position="133"/>
    </location>
</feature>
<name>I3SQ93_LOTJA</name>
<dbReference type="AlphaFoldDB" id="I3SQ93"/>
<dbReference type="Pfam" id="PF14416">
    <property type="entry name" value="PMR5N"/>
    <property type="match status" value="1"/>
</dbReference>
<keyword evidence="5 8" id="KW-1133">Transmembrane helix</keyword>
<evidence type="ECO:0000256" key="6">
    <source>
        <dbReference type="ARBA" id="ARBA00023136"/>
    </source>
</evidence>
<keyword evidence="6 8" id="KW-0472">Membrane</keyword>
<evidence type="ECO:0000256" key="2">
    <source>
        <dbReference type="ARBA" id="ARBA00007727"/>
    </source>
</evidence>
<dbReference type="PANTHER" id="PTHR32285:SF57">
    <property type="entry name" value="XYLOGLUCAN O-ACETYLTRANSFERASE 1"/>
    <property type="match status" value="1"/>
</dbReference>
<evidence type="ECO:0000259" key="10">
    <source>
        <dbReference type="Pfam" id="PF14416"/>
    </source>
</evidence>
<dbReference type="GO" id="GO:0005794">
    <property type="term" value="C:Golgi apparatus"/>
    <property type="evidence" value="ECO:0007669"/>
    <property type="project" value="TreeGrafter"/>
</dbReference>
<dbReference type="InterPro" id="IPR029962">
    <property type="entry name" value="TBL"/>
</dbReference>
<dbReference type="GO" id="GO:0016413">
    <property type="term" value="F:O-acetyltransferase activity"/>
    <property type="evidence" value="ECO:0007669"/>
    <property type="project" value="InterPro"/>
</dbReference>
<feature type="domain" description="Trichome birefringence-like C-terminal" evidence="9">
    <location>
        <begin position="134"/>
        <end position="254"/>
    </location>
</feature>
<evidence type="ECO:0000256" key="4">
    <source>
        <dbReference type="ARBA" id="ARBA00022968"/>
    </source>
</evidence>
<evidence type="ECO:0000259" key="9">
    <source>
        <dbReference type="Pfam" id="PF13839"/>
    </source>
</evidence>
<proteinExistence type="evidence at transcript level"/>
<dbReference type="Pfam" id="PF13839">
    <property type="entry name" value="PC-Esterase"/>
    <property type="match status" value="1"/>
</dbReference>
<dbReference type="InterPro" id="IPR026057">
    <property type="entry name" value="TBL_C"/>
</dbReference>
<evidence type="ECO:0000313" key="11">
    <source>
        <dbReference type="EMBL" id="AFK42435.1"/>
    </source>
</evidence>